<protein>
    <recommendedName>
        <fullName evidence="3">DUF4123 domain-containing protein</fullName>
    </recommendedName>
</protein>
<dbReference type="HOGENOM" id="CLU_645017_0_0_5"/>
<organism evidence="1 2">
    <name type="scientific">Rhizobium gallicum bv. gallicum R602sp</name>
    <dbReference type="NCBI Taxonomy" id="1041138"/>
    <lineage>
        <taxon>Bacteria</taxon>
        <taxon>Pseudomonadati</taxon>
        <taxon>Pseudomonadota</taxon>
        <taxon>Alphaproteobacteria</taxon>
        <taxon>Hyphomicrobiales</taxon>
        <taxon>Rhizobiaceae</taxon>
        <taxon>Rhizobium/Agrobacterium group</taxon>
        <taxon>Rhizobium</taxon>
    </lineage>
</organism>
<dbReference type="Proteomes" id="UP000031368">
    <property type="component" value="Chromosome"/>
</dbReference>
<proteinExistence type="predicted"/>
<evidence type="ECO:0000313" key="2">
    <source>
        <dbReference type="Proteomes" id="UP000031368"/>
    </source>
</evidence>
<dbReference type="KEGG" id="rga:RGR602_CH00467"/>
<dbReference type="EMBL" id="CP006877">
    <property type="protein sequence ID" value="AJD39834.1"/>
    <property type="molecule type" value="Genomic_DNA"/>
</dbReference>
<name>A0A0B4WW76_9HYPH</name>
<evidence type="ECO:0008006" key="3">
    <source>
        <dbReference type="Google" id="ProtNLM"/>
    </source>
</evidence>
<gene>
    <name evidence="1" type="ORF">RGR602_CH00467</name>
</gene>
<reference evidence="1 2" key="1">
    <citation type="submission" date="2013-11" db="EMBL/GenBank/DDBJ databases">
        <title>Complete genome sequence of Rhizobium gallicum bv. gallicum R602.</title>
        <authorList>
            <person name="Bustos P."/>
            <person name="Santamaria R.I."/>
            <person name="Lozano L."/>
            <person name="Acosta J.L."/>
            <person name="Ormeno-Orrillo E."/>
            <person name="Rogel M.A."/>
            <person name="Romero D."/>
            <person name="Cevallos M.A."/>
            <person name="Martinez-Romero E."/>
            <person name="Gonzalez V."/>
        </authorList>
    </citation>
    <scope>NUCLEOTIDE SEQUENCE [LARGE SCALE GENOMIC DNA]</scope>
    <source>
        <strain evidence="1 2">R602</strain>
    </source>
</reference>
<sequence length="402" mass="43578">MASEHQEDIALSSVGQKFLEIVEEIATHPERRIFAVMDGAQFDDLPARLKQAGVSHRPLYRYAGGDYAIILGGPWFIDPYLSLLGTPQSKAEVDDNGVSGEELSAEELEARSAALSAQMVDALNAGDPTAGGVLPDAGGLGNSLAIRNLHEVLKIGDGKPGMVFWIGDKDLAGDVLYRHLRGINRVRIPKRHDDLDGNNVQELGAAGDDEALARDAGDRCELAIFRHADANALIQVLPTLDEHQIARLLGPADQIMFAPDEFWGGGIKRGRKANGSPDAPKGPLTLSDDNLRIVSQMRDVKSHQRISGYLDCTAHKQLDHLDAESRDRWIAKHITEARSFGVRAEADLGRWCYLQAITNGRLTAQPGVIEYMRSAGLTDADEKVRLLFRSIQAAAQTGGAAS</sequence>
<dbReference type="AlphaFoldDB" id="A0A0B4WW76"/>
<accession>A0A0B4WW76</accession>
<evidence type="ECO:0000313" key="1">
    <source>
        <dbReference type="EMBL" id="AJD39834.1"/>
    </source>
</evidence>
<keyword evidence="2" id="KW-1185">Reference proteome</keyword>